<dbReference type="AlphaFoldDB" id="A0A7D9IC54"/>
<dbReference type="GO" id="GO:0006998">
    <property type="term" value="P:nuclear envelope organization"/>
    <property type="evidence" value="ECO:0007669"/>
    <property type="project" value="TreeGrafter"/>
</dbReference>
<dbReference type="PROSITE" id="PS51842">
    <property type="entry name" value="IF_ROD_2"/>
    <property type="match status" value="1"/>
</dbReference>
<name>A0A7D9IC54_PARCT</name>
<keyword evidence="3 5" id="KW-0175">Coiled coil</keyword>
<gene>
    <name evidence="7" type="ORF">PACLA_8A058469</name>
</gene>
<comment type="subcellular location">
    <subcellularLocation>
        <location evidence="1">Nucleus</location>
    </subcellularLocation>
</comment>
<dbReference type="PANTHER" id="PTHR45721">
    <property type="entry name" value="LAMIN DM0-RELATED"/>
    <property type="match status" value="1"/>
</dbReference>
<dbReference type="OrthoDB" id="102442at2759"/>
<reference evidence="7" key="1">
    <citation type="submission" date="2020-04" db="EMBL/GenBank/DDBJ databases">
        <authorList>
            <person name="Alioto T."/>
            <person name="Alioto T."/>
            <person name="Gomez Garrido J."/>
        </authorList>
    </citation>
    <scope>NUCLEOTIDE SEQUENCE</scope>
    <source>
        <strain evidence="7">A484AB</strain>
    </source>
</reference>
<feature type="region of interest" description="Disordered" evidence="6">
    <location>
        <begin position="1"/>
        <end position="25"/>
    </location>
</feature>
<feature type="compositionally biased region" description="Low complexity" evidence="6">
    <location>
        <begin position="424"/>
        <end position="434"/>
    </location>
</feature>
<sequence length="580" mass="66330">MATATRSNHSHSTPANKKSDNASFASPTKISRMQERDELGHLNNRLSVYIERVKNLEAENASLSAEIETTKVRTENEVNNMKNMFENELSDARKMLDETSMEKARIQLESGRNASIVAEYKIKYDDTSKKLNTCEENLQLAETKLCHSEKILEKTIRDKRKMEGDVDVLEKENYALKEAVETSKCSLEEEILLRVDIEHQLQSTKEEMNFKQQMFNKELQEMRNQIQHVEKQKVKIESDYKSKYEGIMTEKLQELRDIYDEENEKLTNDVQNLYLAKYEDMKDQAREDSNKLAEARDTNRDLTNKLEDVRAEHTVAQSKVDSLQKRHKELEVLLDEKQRRANDTINLRDEEIRDLRESMEEQLAQYEDLMGVKVALDMELAAYRKLLEGEEVRLNITPPPSPVFGDNFKPKRSNKRPRTEDLQATTTSTTTAATGNVQIIESDNQGKFVRLFNSGTKEEMMGGWIVSRTIDGQEPISYKFTPKFVLRGGQSVTIWANQGGGQHKPPTDLVFRQQSSWGTGKGIKTAVTDNEGKEVASLLEEAVVTTFDDCDSGANDSITTRRRTKLMRAGGANDEKCIIS</sequence>
<comment type="caution">
    <text evidence="7">The sequence shown here is derived from an EMBL/GenBank/DDBJ whole genome shotgun (WGS) entry which is preliminary data.</text>
</comment>
<dbReference type="InterPro" id="IPR039008">
    <property type="entry name" value="IF_rod_dom"/>
</dbReference>
<keyword evidence="8" id="KW-1185">Reference proteome</keyword>
<dbReference type="InterPro" id="IPR001322">
    <property type="entry name" value="Lamin_tail_dom"/>
</dbReference>
<evidence type="ECO:0000256" key="5">
    <source>
        <dbReference type="SAM" id="Coils"/>
    </source>
</evidence>
<feature type="region of interest" description="Disordered" evidence="6">
    <location>
        <begin position="397"/>
        <end position="434"/>
    </location>
</feature>
<dbReference type="SUPFAM" id="SSF64593">
    <property type="entry name" value="Intermediate filament protein, coiled coil region"/>
    <property type="match status" value="2"/>
</dbReference>
<evidence type="ECO:0000256" key="4">
    <source>
        <dbReference type="ARBA" id="ARBA00023242"/>
    </source>
</evidence>
<dbReference type="Proteomes" id="UP001152795">
    <property type="component" value="Unassembled WGS sequence"/>
</dbReference>
<dbReference type="GO" id="GO:0005200">
    <property type="term" value="F:structural constituent of cytoskeleton"/>
    <property type="evidence" value="ECO:0007669"/>
    <property type="project" value="TreeGrafter"/>
</dbReference>
<evidence type="ECO:0000256" key="1">
    <source>
        <dbReference type="ARBA" id="ARBA00004123"/>
    </source>
</evidence>
<feature type="coiled-coil region" evidence="5">
    <location>
        <begin position="205"/>
        <end position="372"/>
    </location>
</feature>
<evidence type="ECO:0000256" key="2">
    <source>
        <dbReference type="ARBA" id="ARBA00022754"/>
    </source>
</evidence>
<dbReference type="Pfam" id="PF00038">
    <property type="entry name" value="Filament"/>
    <property type="match status" value="1"/>
</dbReference>
<dbReference type="Gene3D" id="2.60.40.1260">
    <property type="entry name" value="Lamin Tail domain"/>
    <property type="match status" value="1"/>
</dbReference>
<dbReference type="Gene3D" id="1.20.5.170">
    <property type="match status" value="1"/>
</dbReference>
<keyword evidence="2" id="KW-0403">Intermediate filament</keyword>
<dbReference type="Pfam" id="PF00932">
    <property type="entry name" value="LTD"/>
    <property type="match status" value="1"/>
</dbReference>
<evidence type="ECO:0000256" key="6">
    <source>
        <dbReference type="SAM" id="MobiDB-lite"/>
    </source>
</evidence>
<protein>
    <submittedName>
        <fullName evidence="7">Lamin, partial</fullName>
    </submittedName>
</protein>
<dbReference type="InterPro" id="IPR036415">
    <property type="entry name" value="Lamin_tail_dom_sf"/>
</dbReference>
<evidence type="ECO:0000313" key="7">
    <source>
        <dbReference type="EMBL" id="CAB4002229.1"/>
    </source>
</evidence>
<feature type="coiled-coil region" evidence="5">
    <location>
        <begin position="39"/>
        <end position="172"/>
    </location>
</feature>
<dbReference type="PANTHER" id="PTHR45721:SF11">
    <property type="entry name" value="LAMIN DM0-RELATED"/>
    <property type="match status" value="1"/>
</dbReference>
<dbReference type="GO" id="GO:0090435">
    <property type="term" value="P:protein localization to nuclear envelope"/>
    <property type="evidence" value="ECO:0007669"/>
    <property type="project" value="TreeGrafter"/>
</dbReference>
<dbReference type="GO" id="GO:0005882">
    <property type="term" value="C:intermediate filament"/>
    <property type="evidence" value="ECO:0007669"/>
    <property type="project" value="UniProtKB-KW"/>
</dbReference>
<dbReference type="EMBL" id="CACRXK020004295">
    <property type="protein sequence ID" value="CAB4002229.1"/>
    <property type="molecule type" value="Genomic_DNA"/>
</dbReference>
<dbReference type="GO" id="GO:0007097">
    <property type="term" value="P:nuclear migration"/>
    <property type="evidence" value="ECO:0007669"/>
    <property type="project" value="TreeGrafter"/>
</dbReference>
<keyword evidence="4" id="KW-0539">Nucleus</keyword>
<proteinExistence type="predicted"/>
<accession>A0A7D9IC54</accession>
<dbReference type="SUPFAM" id="SSF74853">
    <property type="entry name" value="Lamin A/C globular tail domain"/>
    <property type="match status" value="1"/>
</dbReference>
<dbReference type="GO" id="GO:0031507">
    <property type="term" value="P:heterochromatin formation"/>
    <property type="evidence" value="ECO:0007669"/>
    <property type="project" value="TreeGrafter"/>
</dbReference>
<evidence type="ECO:0000313" key="8">
    <source>
        <dbReference type="Proteomes" id="UP001152795"/>
    </source>
</evidence>
<dbReference type="Gene3D" id="1.20.5.1160">
    <property type="entry name" value="Vasodilator-stimulated phosphoprotein"/>
    <property type="match status" value="1"/>
</dbReference>
<dbReference type="SMART" id="SM01391">
    <property type="entry name" value="Filament"/>
    <property type="match status" value="1"/>
</dbReference>
<dbReference type="PROSITE" id="PS51841">
    <property type="entry name" value="LTD"/>
    <property type="match status" value="1"/>
</dbReference>
<evidence type="ECO:0000256" key="3">
    <source>
        <dbReference type="ARBA" id="ARBA00023054"/>
    </source>
</evidence>
<organism evidence="7 8">
    <name type="scientific">Paramuricea clavata</name>
    <name type="common">Red gorgonian</name>
    <name type="synonym">Violescent sea-whip</name>
    <dbReference type="NCBI Taxonomy" id="317549"/>
    <lineage>
        <taxon>Eukaryota</taxon>
        <taxon>Metazoa</taxon>
        <taxon>Cnidaria</taxon>
        <taxon>Anthozoa</taxon>
        <taxon>Octocorallia</taxon>
        <taxon>Malacalcyonacea</taxon>
        <taxon>Plexauridae</taxon>
        <taxon>Paramuricea</taxon>
    </lineage>
</organism>
<dbReference type="GO" id="GO:0051664">
    <property type="term" value="P:nuclear pore localization"/>
    <property type="evidence" value="ECO:0007669"/>
    <property type="project" value="TreeGrafter"/>
</dbReference>
<dbReference type="GO" id="GO:0005652">
    <property type="term" value="C:nuclear lamina"/>
    <property type="evidence" value="ECO:0007669"/>
    <property type="project" value="TreeGrafter"/>
</dbReference>